<organism evidence="1 2">
    <name type="scientific">Paenibacillus helianthi</name>
    <dbReference type="NCBI Taxonomy" id="1349432"/>
    <lineage>
        <taxon>Bacteria</taxon>
        <taxon>Bacillati</taxon>
        <taxon>Bacillota</taxon>
        <taxon>Bacilli</taxon>
        <taxon>Bacillales</taxon>
        <taxon>Paenibacillaceae</taxon>
        <taxon>Paenibacillus</taxon>
    </lineage>
</organism>
<proteinExistence type="predicted"/>
<dbReference type="EMBL" id="LVWI01000001">
    <property type="protein sequence ID" value="OKP91867.1"/>
    <property type="molecule type" value="Genomic_DNA"/>
</dbReference>
<comment type="caution">
    <text evidence="1">The sequence shown here is derived from an EMBL/GenBank/DDBJ whole genome shotgun (WGS) entry which is preliminary data.</text>
</comment>
<accession>A0ABX3EVJ3</accession>
<name>A0ABX3EVJ3_9BACL</name>
<keyword evidence="2" id="KW-1185">Reference proteome</keyword>
<sequence>MSLIYRRRAKAPKRAWRLLKRVTGFHRIHHIYWSYGWKIPLIRLGYFHNDSFGQKHGYKKLKGRGIDYHDCTKTGIY</sequence>
<gene>
    <name evidence="1" type="ORF">A3844_01775</name>
</gene>
<dbReference type="Proteomes" id="UP000186058">
    <property type="component" value="Unassembled WGS sequence"/>
</dbReference>
<reference evidence="1 2" key="1">
    <citation type="submission" date="2016-03" db="EMBL/GenBank/DDBJ databases">
        <authorList>
            <person name="Sant'Anna F.H."/>
            <person name="Ambrosini A."/>
            <person name="Souza R."/>
            <person name="Bach E."/>
            <person name="Fernandes G."/>
            <person name="Balsanelli E."/>
            <person name="Baura V.A."/>
            <person name="Souza E.M."/>
            <person name="Passaglia L."/>
        </authorList>
    </citation>
    <scope>NUCLEOTIDE SEQUENCE [LARGE SCALE GENOMIC DNA]</scope>
    <source>
        <strain evidence="1 2">P26E</strain>
    </source>
</reference>
<evidence type="ECO:0000313" key="2">
    <source>
        <dbReference type="Proteomes" id="UP000186058"/>
    </source>
</evidence>
<protein>
    <submittedName>
        <fullName evidence="1">Uncharacterized protein</fullName>
    </submittedName>
</protein>
<evidence type="ECO:0000313" key="1">
    <source>
        <dbReference type="EMBL" id="OKP91867.1"/>
    </source>
</evidence>